<evidence type="ECO:0000256" key="1">
    <source>
        <dbReference type="SAM" id="MobiDB-lite"/>
    </source>
</evidence>
<keyword evidence="2" id="KW-1133">Transmembrane helix</keyword>
<dbReference type="InterPro" id="IPR021682">
    <property type="entry name" value="DUF2933"/>
</dbReference>
<comment type="caution">
    <text evidence="3">The sequence shown here is derived from an EMBL/GenBank/DDBJ whole genome shotgun (WGS) entry which is preliminary data.</text>
</comment>
<sequence>MNWSWLIILVCPLMMIFMMFGMRGSHGHGSKGSHSPSNEELVKQLNELKMQNEKMSKDIQSLTP</sequence>
<evidence type="ECO:0000313" key="3">
    <source>
        <dbReference type="EMBL" id="MRN56894.1"/>
    </source>
</evidence>
<gene>
    <name evidence="3" type="ORF">GJB61_28490</name>
</gene>
<dbReference type="EMBL" id="WJXB01000017">
    <property type="protein sequence ID" value="MRN56894.1"/>
    <property type="molecule type" value="Genomic_DNA"/>
</dbReference>
<feature type="region of interest" description="Disordered" evidence="1">
    <location>
        <begin position="26"/>
        <end position="64"/>
    </location>
</feature>
<evidence type="ECO:0000256" key="2">
    <source>
        <dbReference type="SAM" id="Phobius"/>
    </source>
</evidence>
<name>A0A7X2HB76_9BACL</name>
<feature type="transmembrane region" description="Helical" evidence="2">
    <location>
        <begin position="6"/>
        <end position="22"/>
    </location>
</feature>
<keyword evidence="4" id="KW-1185">Reference proteome</keyword>
<proteinExistence type="predicted"/>
<reference evidence="3 4" key="1">
    <citation type="submission" date="2019-11" db="EMBL/GenBank/DDBJ databases">
        <title>Paenibacillus monticola sp. nov., a novel PGPR strain isolated from mountain sample in China.</title>
        <authorList>
            <person name="Zhao Q."/>
            <person name="Li H.-P."/>
            <person name="Zhang J.-L."/>
        </authorList>
    </citation>
    <scope>NUCLEOTIDE SEQUENCE [LARGE SCALE GENOMIC DNA]</scope>
    <source>
        <strain evidence="3 4">LC-T2</strain>
    </source>
</reference>
<dbReference type="Proteomes" id="UP000463051">
    <property type="component" value="Unassembled WGS sequence"/>
</dbReference>
<organism evidence="3 4">
    <name type="scientific">Paenibacillus monticola</name>
    <dbReference type="NCBI Taxonomy" id="2666075"/>
    <lineage>
        <taxon>Bacteria</taxon>
        <taxon>Bacillati</taxon>
        <taxon>Bacillota</taxon>
        <taxon>Bacilli</taxon>
        <taxon>Bacillales</taxon>
        <taxon>Paenibacillaceae</taxon>
        <taxon>Paenibacillus</taxon>
    </lineage>
</organism>
<keyword evidence="2" id="KW-0472">Membrane</keyword>
<evidence type="ECO:0000313" key="4">
    <source>
        <dbReference type="Proteomes" id="UP000463051"/>
    </source>
</evidence>
<accession>A0A7X2HB76</accession>
<dbReference type="AlphaFoldDB" id="A0A7X2HB76"/>
<keyword evidence="2" id="KW-0812">Transmembrane</keyword>
<dbReference type="Pfam" id="PF11666">
    <property type="entry name" value="DUF2933"/>
    <property type="match status" value="1"/>
</dbReference>
<protein>
    <submittedName>
        <fullName evidence="3">DUF2933 domain-containing protein</fullName>
    </submittedName>
</protein>